<dbReference type="Proteomes" id="UP001458880">
    <property type="component" value="Unassembled WGS sequence"/>
</dbReference>
<protein>
    <submittedName>
        <fullName evidence="1">Uncharacterized protein</fullName>
    </submittedName>
</protein>
<evidence type="ECO:0000313" key="1">
    <source>
        <dbReference type="EMBL" id="KAK9686948.1"/>
    </source>
</evidence>
<dbReference type="AlphaFoldDB" id="A0AAW1ICR3"/>
<dbReference type="EMBL" id="JASPKY010000673">
    <property type="protein sequence ID" value="KAK9686948.1"/>
    <property type="molecule type" value="Genomic_DNA"/>
</dbReference>
<name>A0AAW1ICR3_POPJA</name>
<proteinExistence type="predicted"/>
<keyword evidence="2" id="KW-1185">Reference proteome</keyword>
<sequence>MNCGRLESNYYYTQSSCKLSERLDQMSQEKKTLREENRRIAMQMELNPHDQNSRDVPNYCDICGKAKSYEEKRKV</sequence>
<organism evidence="1 2">
    <name type="scientific">Popillia japonica</name>
    <name type="common">Japanese beetle</name>
    <dbReference type="NCBI Taxonomy" id="7064"/>
    <lineage>
        <taxon>Eukaryota</taxon>
        <taxon>Metazoa</taxon>
        <taxon>Ecdysozoa</taxon>
        <taxon>Arthropoda</taxon>
        <taxon>Hexapoda</taxon>
        <taxon>Insecta</taxon>
        <taxon>Pterygota</taxon>
        <taxon>Neoptera</taxon>
        <taxon>Endopterygota</taxon>
        <taxon>Coleoptera</taxon>
        <taxon>Polyphaga</taxon>
        <taxon>Scarabaeiformia</taxon>
        <taxon>Scarabaeidae</taxon>
        <taxon>Rutelinae</taxon>
        <taxon>Popillia</taxon>
    </lineage>
</organism>
<reference evidence="1 2" key="1">
    <citation type="journal article" date="2024" name="BMC Genomics">
        <title>De novo assembly and annotation of Popillia japonica's genome with initial clues to its potential as an invasive pest.</title>
        <authorList>
            <person name="Cucini C."/>
            <person name="Boschi S."/>
            <person name="Funari R."/>
            <person name="Cardaioli E."/>
            <person name="Iannotti N."/>
            <person name="Marturano G."/>
            <person name="Paoli F."/>
            <person name="Bruttini M."/>
            <person name="Carapelli A."/>
            <person name="Frati F."/>
            <person name="Nardi F."/>
        </authorList>
    </citation>
    <scope>NUCLEOTIDE SEQUENCE [LARGE SCALE GENOMIC DNA]</scope>
    <source>
        <strain evidence="1">DMR45628</strain>
    </source>
</reference>
<gene>
    <name evidence="1" type="ORF">QE152_g36818</name>
</gene>
<comment type="caution">
    <text evidence="1">The sequence shown here is derived from an EMBL/GenBank/DDBJ whole genome shotgun (WGS) entry which is preliminary data.</text>
</comment>
<accession>A0AAW1ICR3</accession>
<evidence type="ECO:0000313" key="2">
    <source>
        <dbReference type="Proteomes" id="UP001458880"/>
    </source>
</evidence>